<accession>A0A2P6VD92</accession>
<organism evidence="7 8">
    <name type="scientific">Micractinium conductrix</name>
    <dbReference type="NCBI Taxonomy" id="554055"/>
    <lineage>
        <taxon>Eukaryota</taxon>
        <taxon>Viridiplantae</taxon>
        <taxon>Chlorophyta</taxon>
        <taxon>core chlorophytes</taxon>
        <taxon>Trebouxiophyceae</taxon>
        <taxon>Chlorellales</taxon>
        <taxon>Chlorellaceae</taxon>
        <taxon>Chlorella clade</taxon>
        <taxon>Micractinium</taxon>
    </lineage>
</organism>
<dbReference type="GO" id="GO:0005886">
    <property type="term" value="C:plasma membrane"/>
    <property type="evidence" value="ECO:0007669"/>
    <property type="project" value="UniProtKB-SubCell"/>
</dbReference>
<dbReference type="InterPro" id="IPR007603">
    <property type="entry name" value="Choline_transptr-like"/>
</dbReference>
<evidence type="ECO:0000256" key="1">
    <source>
        <dbReference type="ARBA" id="ARBA00004141"/>
    </source>
</evidence>
<comment type="function">
    <text evidence="6">Choline transporter.</text>
</comment>
<feature type="transmembrane region" description="Helical" evidence="6">
    <location>
        <begin position="92"/>
        <end position="114"/>
    </location>
</feature>
<evidence type="ECO:0000256" key="4">
    <source>
        <dbReference type="ARBA" id="ARBA00022989"/>
    </source>
</evidence>
<evidence type="ECO:0000313" key="7">
    <source>
        <dbReference type="EMBL" id="PSC72070.1"/>
    </source>
</evidence>
<evidence type="ECO:0000256" key="3">
    <source>
        <dbReference type="ARBA" id="ARBA00022692"/>
    </source>
</evidence>
<feature type="transmembrane region" description="Helical" evidence="6">
    <location>
        <begin position="451"/>
        <end position="484"/>
    </location>
</feature>
<evidence type="ECO:0000256" key="2">
    <source>
        <dbReference type="ARBA" id="ARBA00007168"/>
    </source>
</evidence>
<dbReference type="EMBL" id="LHPF02000011">
    <property type="protein sequence ID" value="PSC72070.1"/>
    <property type="molecule type" value="Genomic_DNA"/>
</dbReference>
<dbReference type="PANTHER" id="PTHR12385">
    <property type="entry name" value="CHOLINE TRANSPORTER-LIKE (SLC FAMILY 44)"/>
    <property type="match status" value="1"/>
</dbReference>
<keyword evidence="3 6" id="KW-0812">Transmembrane</keyword>
<evidence type="ECO:0000313" key="8">
    <source>
        <dbReference type="Proteomes" id="UP000239649"/>
    </source>
</evidence>
<protein>
    <recommendedName>
        <fullName evidence="6">Choline transporter-like protein</fullName>
    </recommendedName>
</protein>
<feature type="transmembrane region" description="Helical" evidence="6">
    <location>
        <begin position="148"/>
        <end position="166"/>
    </location>
</feature>
<feature type="transmembrane region" description="Helical" evidence="6">
    <location>
        <begin position="195"/>
        <end position="217"/>
    </location>
</feature>
<dbReference type="Pfam" id="PF04515">
    <property type="entry name" value="Choline_transpo"/>
    <property type="match status" value="1"/>
</dbReference>
<reference evidence="7 8" key="1">
    <citation type="journal article" date="2018" name="Plant J.">
        <title>Genome sequences of Chlorella sorokiniana UTEX 1602 and Micractinium conductrix SAG 241.80: implications to maltose excretion by a green alga.</title>
        <authorList>
            <person name="Arriola M.B."/>
            <person name="Velmurugan N."/>
            <person name="Zhang Y."/>
            <person name="Plunkett M.H."/>
            <person name="Hondzo H."/>
            <person name="Barney B.M."/>
        </authorList>
    </citation>
    <scope>NUCLEOTIDE SEQUENCE [LARGE SCALE GENOMIC DNA]</scope>
    <source>
        <strain evidence="7 8">SAG 241.80</strain>
    </source>
</reference>
<feature type="transmembrane region" description="Helical" evidence="6">
    <location>
        <begin position="126"/>
        <end position="142"/>
    </location>
</feature>
<proteinExistence type="inferred from homology"/>
<evidence type="ECO:0000256" key="6">
    <source>
        <dbReference type="RuleBase" id="RU368066"/>
    </source>
</evidence>
<feature type="transmembrane region" description="Helical" evidence="6">
    <location>
        <begin position="344"/>
        <end position="365"/>
    </location>
</feature>
<dbReference type="OrthoDB" id="420519at2759"/>
<dbReference type="Proteomes" id="UP000239649">
    <property type="component" value="Unassembled WGS sequence"/>
</dbReference>
<dbReference type="PANTHER" id="PTHR12385:SF98">
    <property type="entry name" value="CHOLINE TRANSPORTER-LIKE PROTEIN"/>
    <property type="match status" value="1"/>
</dbReference>
<comment type="caution">
    <text evidence="7">The sequence shown here is derived from an EMBL/GenBank/DDBJ whole genome shotgun (WGS) entry which is preliminary data.</text>
</comment>
<gene>
    <name evidence="7" type="ORF">C2E20_4594</name>
</gene>
<feature type="transmembrane region" description="Helical" evidence="6">
    <location>
        <begin position="24"/>
        <end position="45"/>
    </location>
</feature>
<dbReference type="GO" id="GO:0022857">
    <property type="term" value="F:transmembrane transporter activity"/>
    <property type="evidence" value="ECO:0007669"/>
    <property type="project" value="UniProtKB-UniRule"/>
</dbReference>
<dbReference type="AlphaFoldDB" id="A0A2P6VD92"/>
<name>A0A2P6VD92_9CHLO</name>
<keyword evidence="8" id="KW-1185">Reference proteome</keyword>
<comment type="subcellular location">
    <subcellularLocation>
        <location evidence="6">Cell membrane</location>
        <topology evidence="6">Multi-pass membrane protein</topology>
    </subcellularLocation>
    <subcellularLocation>
        <location evidence="1">Membrane</location>
        <topology evidence="1">Multi-pass membrane protein</topology>
    </subcellularLocation>
</comment>
<evidence type="ECO:0000256" key="5">
    <source>
        <dbReference type="ARBA" id="ARBA00023136"/>
    </source>
</evidence>
<comment type="similarity">
    <text evidence="2 6">Belongs to the CTL (choline transporter-like) family.</text>
</comment>
<keyword evidence="4 6" id="KW-1133">Transmembrane helix</keyword>
<feature type="transmembrane region" description="Helical" evidence="6">
    <location>
        <begin position="411"/>
        <end position="431"/>
    </location>
</feature>
<keyword evidence="5 6" id="KW-0472">Membrane</keyword>
<sequence>MGRFDPPPPAIPHFVANRVPKDRAWAVLFGLLWAVALALGAYGVAHKNPAAFTTDYSDPASCPITPGRGRGLSERLTAKGAEWSPSQFVHLAGSWLAVSAVAALALGWAFLALFRHNSGLMTRVTIWSQVLIPAVLGVVMLVSGVLRGGLLCFGVAALAAFCFYIWRDQIALATRLLGVSAHALTANSGVITTTILLNLASFLALIPLWTLTVFALMNGEVVPNPAREGSAKCADAQGQEVLCCTWAPNSFAQGYAALSMVGTLWTMLLANQIRVFVTSGAVAQWYFAPAGLSQPAKGTTLRSLRHALGPSFGSLCLSSLVLTIAQIMRDAIERAQQRNSQEQFSLGTLITACLLCVAQCFWTVIEYLTKFATVLMAITGDSFLTAGRAVTDLLARNFLDAFASTIWFTPLVIRMACFLLAAGWAALSGGAYYTLHRGNQLEATPGVNAAVLAVCVYIVAQFVLSFLGGVLLSCLDAVFICWALDRDSQSVSKPEVYAVFQTVPLPGAVIEQPDGDIMYGAGQRSETAPLNASQYPPPGVAHV</sequence>